<dbReference type="PANTHER" id="PTHR38839:SF2">
    <property type="entry name" value="TRANSCRIPTIONAL REGULATOR WHIB7-RELATED"/>
    <property type="match status" value="1"/>
</dbReference>
<evidence type="ECO:0000256" key="1">
    <source>
        <dbReference type="ARBA" id="ARBA00004496"/>
    </source>
</evidence>
<evidence type="ECO:0000313" key="13">
    <source>
        <dbReference type="EMBL" id="GAA4678908.1"/>
    </source>
</evidence>
<organism evidence="13 14">
    <name type="scientific">Pseudonocardia yuanmonensis</name>
    <dbReference type="NCBI Taxonomy" id="1095914"/>
    <lineage>
        <taxon>Bacteria</taxon>
        <taxon>Bacillati</taxon>
        <taxon>Actinomycetota</taxon>
        <taxon>Actinomycetes</taxon>
        <taxon>Pseudonocardiales</taxon>
        <taxon>Pseudonocardiaceae</taxon>
        <taxon>Pseudonocardia</taxon>
    </lineage>
</organism>
<feature type="binding site" evidence="11">
    <location>
        <position position="37"/>
    </location>
    <ligand>
        <name>[4Fe-4S] cluster</name>
        <dbReference type="ChEBI" id="CHEBI:49883"/>
    </ligand>
</feature>
<evidence type="ECO:0000259" key="12">
    <source>
        <dbReference type="PROSITE" id="PS51674"/>
    </source>
</evidence>
<keyword evidence="4 11" id="KW-0479">Metal-binding</keyword>
<accession>A0ABP8W4N9</accession>
<evidence type="ECO:0000256" key="5">
    <source>
        <dbReference type="ARBA" id="ARBA00023004"/>
    </source>
</evidence>
<evidence type="ECO:0000256" key="9">
    <source>
        <dbReference type="ARBA" id="ARBA00023157"/>
    </source>
</evidence>
<sequence length="112" mass="11962">MPTPGIPTVAPPSAPTWIRRRPRVTAAPVGAGLALPCQRANPDLWFAVSPVDLERAKVLCRPCPVRTECLAAALRRAEPWGVWGGEIIDRGTVIARKRAPGRPPRSALANSG</sequence>
<comment type="caution">
    <text evidence="13">The sequence shown here is derived from an EMBL/GenBank/DDBJ whole genome shotgun (WGS) entry which is preliminary data.</text>
</comment>
<dbReference type="EMBL" id="BAABIC010000003">
    <property type="protein sequence ID" value="GAA4678908.1"/>
    <property type="molecule type" value="Genomic_DNA"/>
</dbReference>
<dbReference type="InterPro" id="IPR034768">
    <property type="entry name" value="4FE4S_WBL"/>
</dbReference>
<evidence type="ECO:0000256" key="6">
    <source>
        <dbReference type="ARBA" id="ARBA00023014"/>
    </source>
</evidence>
<dbReference type="Proteomes" id="UP001500325">
    <property type="component" value="Unassembled WGS sequence"/>
</dbReference>
<proteinExistence type="inferred from homology"/>
<evidence type="ECO:0000256" key="3">
    <source>
        <dbReference type="ARBA" id="ARBA00022485"/>
    </source>
</evidence>
<feature type="binding site" evidence="11">
    <location>
        <position position="69"/>
    </location>
    <ligand>
        <name>[4Fe-4S] cluster</name>
        <dbReference type="ChEBI" id="CHEBI:49883"/>
    </ligand>
</feature>
<evidence type="ECO:0000256" key="10">
    <source>
        <dbReference type="ARBA" id="ARBA00023163"/>
    </source>
</evidence>
<keyword evidence="10 11" id="KW-0804">Transcription</keyword>
<feature type="binding site" evidence="11">
    <location>
        <position position="63"/>
    </location>
    <ligand>
        <name>[4Fe-4S] cluster</name>
        <dbReference type="ChEBI" id="CHEBI:49883"/>
    </ligand>
</feature>
<comment type="cofactor">
    <cofactor evidence="11">
        <name>[4Fe-4S] cluster</name>
        <dbReference type="ChEBI" id="CHEBI:49883"/>
    </cofactor>
    <text evidence="11">Binds 1 [4Fe-4S] cluster per subunit. Following nitrosylation of the [4Fe-4S] cluster binds 1 [4Fe-8(NO)] cluster per subunit.</text>
</comment>
<keyword evidence="9 11" id="KW-1015">Disulfide bond</keyword>
<keyword evidence="7 11" id="KW-0805">Transcription regulation</keyword>
<dbReference type="PROSITE" id="PS51674">
    <property type="entry name" value="4FE4S_WBL"/>
    <property type="match status" value="1"/>
</dbReference>
<keyword evidence="11" id="KW-0963">Cytoplasm</keyword>
<comment type="subcellular location">
    <subcellularLocation>
        <location evidence="1 11">Cytoplasm</location>
    </subcellularLocation>
</comment>
<comment type="PTM">
    <text evidence="11">The Fe-S cluster can be nitrosylated by nitric oxide (NO).</text>
</comment>
<evidence type="ECO:0000256" key="11">
    <source>
        <dbReference type="HAMAP-Rule" id="MF_01479"/>
    </source>
</evidence>
<evidence type="ECO:0000256" key="7">
    <source>
        <dbReference type="ARBA" id="ARBA00023015"/>
    </source>
</evidence>
<evidence type="ECO:0000313" key="14">
    <source>
        <dbReference type="Proteomes" id="UP001500325"/>
    </source>
</evidence>
<feature type="domain" description="4Fe-4S Wbl-type" evidence="12">
    <location>
        <begin position="36"/>
        <end position="93"/>
    </location>
</feature>
<keyword evidence="8 11" id="KW-0238">DNA-binding</keyword>
<evidence type="ECO:0000256" key="8">
    <source>
        <dbReference type="ARBA" id="ARBA00023125"/>
    </source>
</evidence>
<keyword evidence="3 11" id="KW-0004">4Fe-4S</keyword>
<feature type="binding site" evidence="11">
    <location>
        <position position="60"/>
    </location>
    <ligand>
        <name>[4Fe-4S] cluster</name>
        <dbReference type="ChEBI" id="CHEBI:49883"/>
    </ligand>
</feature>
<comment type="PTM">
    <text evidence="11">Upon Fe-S cluster removal intramolecular disulfide bonds are formed.</text>
</comment>
<dbReference type="PANTHER" id="PTHR38839">
    <property type="entry name" value="TRANSCRIPTIONAL REGULATOR WHID-RELATED"/>
    <property type="match status" value="1"/>
</dbReference>
<reference evidence="14" key="1">
    <citation type="journal article" date="2019" name="Int. J. Syst. Evol. Microbiol.">
        <title>The Global Catalogue of Microorganisms (GCM) 10K type strain sequencing project: providing services to taxonomists for standard genome sequencing and annotation.</title>
        <authorList>
            <consortium name="The Broad Institute Genomics Platform"/>
            <consortium name="The Broad Institute Genome Sequencing Center for Infectious Disease"/>
            <person name="Wu L."/>
            <person name="Ma J."/>
        </authorList>
    </citation>
    <scope>NUCLEOTIDE SEQUENCE [LARGE SCALE GENOMIC DNA]</scope>
    <source>
        <strain evidence="14">JCM 18055</strain>
    </source>
</reference>
<keyword evidence="14" id="KW-1185">Reference proteome</keyword>
<protein>
    <recommendedName>
        <fullName evidence="11">Transcriptional regulator WhiB</fullName>
    </recommendedName>
</protein>
<dbReference type="HAMAP" id="MF_01479">
    <property type="entry name" value="WhiB"/>
    <property type="match status" value="1"/>
</dbReference>
<keyword evidence="5 11" id="KW-0408">Iron</keyword>
<dbReference type="Pfam" id="PF02467">
    <property type="entry name" value="Whib"/>
    <property type="match status" value="1"/>
</dbReference>
<comment type="similarity">
    <text evidence="2 11">Belongs to the WhiB family.</text>
</comment>
<dbReference type="RefSeq" id="WP_345378635.1">
    <property type="nucleotide sequence ID" value="NZ_BAABIC010000003.1"/>
</dbReference>
<evidence type="ECO:0000256" key="4">
    <source>
        <dbReference type="ARBA" id="ARBA00022723"/>
    </source>
</evidence>
<gene>
    <name evidence="11" type="primary">whiB</name>
    <name evidence="13" type="ORF">GCM10023215_09860</name>
</gene>
<comment type="function">
    <text evidence="11">Acts as a transcriptional regulator. Probably redox-responsive. The apo- but not holo-form probably binds DNA.</text>
</comment>
<dbReference type="InterPro" id="IPR003482">
    <property type="entry name" value="Whib"/>
</dbReference>
<evidence type="ECO:0000256" key="2">
    <source>
        <dbReference type="ARBA" id="ARBA00006597"/>
    </source>
</evidence>
<name>A0ABP8W4N9_9PSEU</name>
<keyword evidence="6 11" id="KW-0411">Iron-sulfur</keyword>